<keyword evidence="4 7" id="KW-0808">Transferase</keyword>
<proteinExistence type="inferred from homology"/>
<evidence type="ECO:0000313" key="8">
    <source>
        <dbReference type="Proteomes" id="UP000092321"/>
    </source>
</evidence>
<dbReference type="GO" id="GO:0005739">
    <property type="term" value="C:mitochondrion"/>
    <property type="evidence" value="ECO:0007669"/>
    <property type="project" value="TreeGrafter"/>
</dbReference>
<protein>
    <submittedName>
        <fullName evidence="7">PLP-dependent transferase</fullName>
    </submittedName>
</protein>
<sequence>MNNHIKRQIHTTIKKMSKPIVGNKLFTNVPKDVWTLTGEIAGKAKADPKNANREIISLGQGFFSYAPPQFLIDAANKAMSSNPLNNQYAPTRGDLQLIDSLKNYYNQFYQKNLTNENILVTTGANEAILACLIGILNPNEEVIVLEPFFDQYISNIKIPQGKIKYVTIHPPKNLSEGKHTGNDWKINYDELEAAINEKTKILIINTPHNPIGKVFTKEELIKIGDICYKHNVKIISDEVYEQLYFDDSLKFPRIATLDPKYADITLTVGSFGKAFCATGYRVGYIISENAELLKYAASAHTRICFSTPHPPQIACAESLNLASKNSYFEDMRNEYDGKFQKLMKTFDALNISYTIPQGTYFIIADFSKLKVPFDTYHFPEDIASKPKDFKLCYWLAVEMGIITIPTTEFFTEETISNDKTGIEYLLRFAVCKTDDYIDKACERLLELKPYIS</sequence>
<dbReference type="Gene3D" id="3.40.640.10">
    <property type="entry name" value="Type I PLP-dependent aspartate aminotransferase-like (Major domain)"/>
    <property type="match status" value="1"/>
</dbReference>
<dbReference type="InterPro" id="IPR015421">
    <property type="entry name" value="PyrdxlP-dep_Trfase_major"/>
</dbReference>
<comment type="caution">
    <text evidence="7">The sequence shown here is derived from an EMBL/GenBank/DDBJ whole genome shotgun (WGS) entry which is preliminary data.</text>
</comment>
<evidence type="ECO:0000259" key="6">
    <source>
        <dbReference type="Pfam" id="PF00155"/>
    </source>
</evidence>
<reference evidence="8" key="1">
    <citation type="journal article" date="2016" name="Proc. Natl. Acad. Sci. U.S.A.">
        <title>Comparative genomics of biotechnologically important yeasts.</title>
        <authorList>
            <person name="Riley R."/>
            <person name="Haridas S."/>
            <person name="Wolfe K.H."/>
            <person name="Lopes M.R."/>
            <person name="Hittinger C.T."/>
            <person name="Goeker M."/>
            <person name="Salamov A.A."/>
            <person name="Wisecaver J.H."/>
            <person name="Long T.M."/>
            <person name="Calvey C.H."/>
            <person name="Aerts A.L."/>
            <person name="Barry K.W."/>
            <person name="Choi C."/>
            <person name="Clum A."/>
            <person name="Coughlan A.Y."/>
            <person name="Deshpande S."/>
            <person name="Douglass A.P."/>
            <person name="Hanson S.J."/>
            <person name="Klenk H.-P."/>
            <person name="LaButti K.M."/>
            <person name="Lapidus A."/>
            <person name="Lindquist E.A."/>
            <person name="Lipzen A.M."/>
            <person name="Meier-Kolthoff J.P."/>
            <person name="Ohm R.A."/>
            <person name="Otillar R.P."/>
            <person name="Pangilinan J.L."/>
            <person name="Peng Y."/>
            <person name="Rokas A."/>
            <person name="Rosa C.A."/>
            <person name="Scheuner C."/>
            <person name="Sibirny A.A."/>
            <person name="Slot J.C."/>
            <person name="Stielow J.B."/>
            <person name="Sun H."/>
            <person name="Kurtzman C.P."/>
            <person name="Blackwell M."/>
            <person name="Grigoriev I.V."/>
            <person name="Jeffries T.W."/>
        </authorList>
    </citation>
    <scope>NUCLEOTIDE SEQUENCE [LARGE SCALE GENOMIC DNA]</scope>
    <source>
        <strain evidence="8">NRRL Y-1626</strain>
    </source>
</reference>
<dbReference type="EMBL" id="LXPE01000447">
    <property type="protein sequence ID" value="OBA24748.1"/>
    <property type="molecule type" value="Genomic_DNA"/>
</dbReference>
<evidence type="ECO:0000256" key="4">
    <source>
        <dbReference type="ARBA" id="ARBA00022679"/>
    </source>
</evidence>
<dbReference type="InterPro" id="IPR015424">
    <property type="entry name" value="PyrdxlP-dep_Trfase"/>
</dbReference>
<dbReference type="PANTHER" id="PTHR43807">
    <property type="entry name" value="FI04487P"/>
    <property type="match status" value="1"/>
</dbReference>
<dbReference type="InterPro" id="IPR051326">
    <property type="entry name" value="Kynurenine-oxoglutarate_AT"/>
</dbReference>
<keyword evidence="8" id="KW-1185">Reference proteome</keyword>
<evidence type="ECO:0000256" key="1">
    <source>
        <dbReference type="ARBA" id="ARBA00001933"/>
    </source>
</evidence>
<dbReference type="OrthoDB" id="2414662at2759"/>
<dbReference type="Pfam" id="PF00155">
    <property type="entry name" value="Aminotran_1_2"/>
    <property type="match status" value="1"/>
</dbReference>
<name>A0A1B7T7R2_9ASCO</name>
<dbReference type="Gene3D" id="3.90.1150.10">
    <property type="entry name" value="Aspartate Aminotransferase, domain 1"/>
    <property type="match status" value="1"/>
</dbReference>
<dbReference type="InterPro" id="IPR015422">
    <property type="entry name" value="PyrdxlP-dep_Trfase_small"/>
</dbReference>
<dbReference type="GO" id="GO:0016212">
    <property type="term" value="F:kynurenine-oxoglutarate transaminase activity"/>
    <property type="evidence" value="ECO:0007669"/>
    <property type="project" value="TreeGrafter"/>
</dbReference>
<dbReference type="Proteomes" id="UP000092321">
    <property type="component" value="Unassembled WGS sequence"/>
</dbReference>
<feature type="domain" description="Aminotransferase class I/classII large" evidence="6">
    <location>
        <begin position="54"/>
        <end position="444"/>
    </location>
</feature>
<evidence type="ECO:0000256" key="3">
    <source>
        <dbReference type="ARBA" id="ARBA00022576"/>
    </source>
</evidence>
<organism evidence="7 8">
    <name type="scientific">Hanseniaspora valbyensis NRRL Y-1626</name>
    <dbReference type="NCBI Taxonomy" id="766949"/>
    <lineage>
        <taxon>Eukaryota</taxon>
        <taxon>Fungi</taxon>
        <taxon>Dikarya</taxon>
        <taxon>Ascomycota</taxon>
        <taxon>Saccharomycotina</taxon>
        <taxon>Saccharomycetes</taxon>
        <taxon>Saccharomycodales</taxon>
        <taxon>Saccharomycodaceae</taxon>
        <taxon>Hanseniaspora</taxon>
    </lineage>
</organism>
<evidence type="ECO:0000313" key="7">
    <source>
        <dbReference type="EMBL" id="OBA24748.1"/>
    </source>
</evidence>
<dbReference type="PANTHER" id="PTHR43807:SF20">
    <property type="entry name" value="FI04487P"/>
    <property type="match status" value="1"/>
</dbReference>
<evidence type="ECO:0000256" key="2">
    <source>
        <dbReference type="ARBA" id="ARBA00007441"/>
    </source>
</evidence>
<dbReference type="CDD" id="cd00609">
    <property type="entry name" value="AAT_like"/>
    <property type="match status" value="1"/>
</dbReference>
<keyword evidence="3" id="KW-0032">Aminotransferase</keyword>
<dbReference type="GO" id="GO:0030170">
    <property type="term" value="F:pyridoxal phosphate binding"/>
    <property type="evidence" value="ECO:0007669"/>
    <property type="project" value="InterPro"/>
</dbReference>
<dbReference type="FunFam" id="3.40.640.10:FF:000024">
    <property type="entry name" value="Kynurenine--oxoglutarate transaminase 3"/>
    <property type="match status" value="1"/>
</dbReference>
<evidence type="ECO:0000256" key="5">
    <source>
        <dbReference type="ARBA" id="ARBA00022898"/>
    </source>
</evidence>
<dbReference type="SUPFAM" id="SSF53383">
    <property type="entry name" value="PLP-dependent transferases"/>
    <property type="match status" value="1"/>
</dbReference>
<accession>A0A1B7T7R2</accession>
<gene>
    <name evidence="7" type="ORF">HANVADRAFT_28064</name>
</gene>
<comment type="similarity">
    <text evidence="2">Belongs to the class-I pyridoxal-phosphate-dependent aminotransferase family.</text>
</comment>
<dbReference type="AlphaFoldDB" id="A0A1B7T7R2"/>
<comment type="cofactor">
    <cofactor evidence="1">
        <name>pyridoxal 5'-phosphate</name>
        <dbReference type="ChEBI" id="CHEBI:597326"/>
    </cofactor>
</comment>
<keyword evidence="5" id="KW-0663">Pyridoxal phosphate</keyword>
<dbReference type="InterPro" id="IPR004839">
    <property type="entry name" value="Aminotransferase_I/II_large"/>
</dbReference>